<dbReference type="EMBL" id="SDOV01000002">
    <property type="protein sequence ID" value="KAH7643678.1"/>
    <property type="molecule type" value="Genomic_DNA"/>
</dbReference>
<reference evidence="15" key="4">
    <citation type="journal article" date="2022" name="Res Sq">
        <title>Comparative Genomics Reveals Insights into the Divergent Evolution of Astigmatic Mites and Household Pest Adaptations.</title>
        <authorList>
            <person name="Xiong Q."/>
            <person name="Wan A.T.-Y."/>
            <person name="Liu X.-Y."/>
            <person name="Fung C.S.-H."/>
            <person name="Xiao X."/>
            <person name="Malainual N."/>
            <person name="Hou J."/>
            <person name="Wang L."/>
            <person name="Wang M."/>
            <person name="Yang K."/>
            <person name="Cui Y."/>
            <person name="Leung E."/>
            <person name="Nong W."/>
            <person name="Shin S.-K."/>
            <person name="Au S."/>
            <person name="Jeong K.Y."/>
            <person name="Chew F.T."/>
            <person name="Hui J."/>
            <person name="Leung T.F."/>
            <person name="Tungtrongchitr A."/>
            <person name="Zhong N."/>
            <person name="Liu Z."/>
            <person name="Tsui S."/>
        </authorList>
    </citation>
    <scope>NUCLEOTIDE SEQUENCE</scope>
    <source>
        <strain evidence="15">Derf</strain>
        <tissue evidence="15">Whole organism</tissue>
    </source>
</reference>
<evidence type="ECO:0000256" key="6">
    <source>
        <dbReference type="ARBA" id="ARBA00022787"/>
    </source>
</evidence>
<reference evidence="14" key="3">
    <citation type="journal article" date="2021" name="World Allergy Organ. J.">
        <title>Chromosome-level assembly of Dermatophagoides farinae genome and transcriptome reveals two novel allergens Der f 37 and Der f 39.</title>
        <authorList>
            <person name="Chen J."/>
            <person name="Cai Z."/>
            <person name="Fan D."/>
            <person name="Hu J."/>
            <person name="Hou Y."/>
            <person name="He Y."/>
            <person name="Zhang Z."/>
            <person name="Zhao Z."/>
            <person name="Gao P."/>
            <person name="Hu W."/>
            <person name="Sun J."/>
            <person name="Li J."/>
            <person name="Ji K."/>
        </authorList>
    </citation>
    <scope>NUCLEOTIDE SEQUENCE</scope>
    <source>
        <strain evidence="14">JKM2019</strain>
    </source>
</reference>
<keyword evidence="7" id="KW-0653">Protein transport</keyword>
<gene>
    <name evidence="15" type="ORF">DERF_013373</name>
    <name evidence="14" type="ORF">HUG17_6040</name>
</gene>
<dbReference type="PANTHER" id="PTHR12504:SF0">
    <property type="entry name" value="MITOCHONDRIAL IMPORT RECEPTOR SUBUNIT TOM22 HOMOLOG"/>
    <property type="match status" value="1"/>
</dbReference>
<keyword evidence="16" id="KW-1185">Reference proteome</keyword>
<feature type="region of interest" description="Disordered" evidence="13">
    <location>
        <begin position="177"/>
        <end position="196"/>
    </location>
</feature>
<comment type="similarity">
    <text evidence="2">Belongs to the Tom22 family.</text>
</comment>
<keyword evidence="6" id="KW-1000">Mitochondrion outer membrane</keyword>
<keyword evidence="10" id="KW-0496">Mitochondrion</keyword>
<evidence type="ECO:0000256" key="4">
    <source>
        <dbReference type="ARBA" id="ARBA00022448"/>
    </source>
</evidence>
<evidence type="ECO:0000256" key="3">
    <source>
        <dbReference type="ARBA" id="ARBA00016229"/>
    </source>
</evidence>
<keyword evidence="12 14" id="KW-0675">Receptor</keyword>
<dbReference type="AlphaFoldDB" id="A0A922HRE4"/>
<dbReference type="OrthoDB" id="10016939at2759"/>
<proteinExistence type="inferred from homology"/>
<evidence type="ECO:0000256" key="8">
    <source>
        <dbReference type="ARBA" id="ARBA00022989"/>
    </source>
</evidence>
<organism evidence="15 16">
    <name type="scientific">Dermatophagoides farinae</name>
    <name type="common">American house dust mite</name>
    <dbReference type="NCBI Taxonomy" id="6954"/>
    <lineage>
        <taxon>Eukaryota</taxon>
        <taxon>Metazoa</taxon>
        <taxon>Ecdysozoa</taxon>
        <taxon>Arthropoda</taxon>
        <taxon>Chelicerata</taxon>
        <taxon>Arachnida</taxon>
        <taxon>Acari</taxon>
        <taxon>Acariformes</taxon>
        <taxon>Sarcoptiformes</taxon>
        <taxon>Astigmata</taxon>
        <taxon>Psoroptidia</taxon>
        <taxon>Analgoidea</taxon>
        <taxon>Pyroglyphidae</taxon>
        <taxon>Dermatophagoidinae</taxon>
        <taxon>Dermatophagoides</taxon>
    </lineage>
</organism>
<evidence type="ECO:0000256" key="2">
    <source>
        <dbReference type="ARBA" id="ARBA00009874"/>
    </source>
</evidence>
<comment type="caution">
    <text evidence="15">The sequence shown here is derived from an EMBL/GenBank/DDBJ whole genome shotgun (WGS) entry which is preliminary data.</text>
</comment>
<evidence type="ECO:0000256" key="11">
    <source>
        <dbReference type="ARBA" id="ARBA00023136"/>
    </source>
</evidence>
<accession>A0A922HRE4</accession>
<evidence type="ECO:0000313" key="14">
    <source>
        <dbReference type="EMBL" id="KAH7643678.1"/>
    </source>
</evidence>
<evidence type="ECO:0000313" key="15">
    <source>
        <dbReference type="EMBL" id="KAH9497378.1"/>
    </source>
</evidence>
<evidence type="ECO:0000256" key="12">
    <source>
        <dbReference type="ARBA" id="ARBA00023170"/>
    </source>
</evidence>
<dbReference type="Proteomes" id="UP000828236">
    <property type="component" value="Unassembled WGS sequence"/>
</dbReference>
<dbReference type="GO" id="GO:0005741">
    <property type="term" value="C:mitochondrial outer membrane"/>
    <property type="evidence" value="ECO:0007669"/>
    <property type="project" value="UniProtKB-SubCell"/>
</dbReference>
<evidence type="ECO:0000256" key="13">
    <source>
        <dbReference type="SAM" id="MobiDB-lite"/>
    </source>
</evidence>
<protein>
    <recommendedName>
        <fullName evidence="3">Mitochondrial import receptor subunit TOM22 homolog</fullName>
    </recommendedName>
</protein>
<dbReference type="CDD" id="cd22884">
    <property type="entry name" value="TOM22"/>
    <property type="match status" value="1"/>
</dbReference>
<keyword evidence="5" id="KW-0812">Transmembrane</keyword>
<reference evidence="14" key="2">
    <citation type="submission" date="2020-06" db="EMBL/GenBank/DDBJ databases">
        <authorList>
            <person name="Ji K."/>
            <person name="Li J."/>
        </authorList>
    </citation>
    <scope>NUCLEOTIDE SEQUENCE</scope>
    <source>
        <strain evidence="14">JKM2019</strain>
        <tissue evidence="14">Whole body</tissue>
    </source>
</reference>
<evidence type="ECO:0000313" key="16">
    <source>
        <dbReference type="Proteomes" id="UP000790347"/>
    </source>
</evidence>
<keyword evidence="9" id="KW-0811">Translocation</keyword>
<sequence length="196" mass="21815">MSSETNVQSDLTKEQQQQLQEEDIAIVDDITVLDKPNDDGDEPKNIEIADIDGDNIVAPIQKESEKSTAENVPSGTVAKIITIMNDDIDDDDDDEEFEDETIVERLIGLTEMFPEPVRNYTWKFSTGSYSFAKAFYEFSRSAVWIISTTAIILAAPVLIESEKSQLEEMNRQQQRQILLGPSASGATPSLTPPTLK</sequence>
<keyword evidence="8" id="KW-1133">Transmembrane helix</keyword>
<dbReference type="Pfam" id="PF04281">
    <property type="entry name" value="Tom22"/>
    <property type="match status" value="1"/>
</dbReference>
<reference evidence="15" key="1">
    <citation type="submission" date="2013-05" db="EMBL/GenBank/DDBJ databases">
        <authorList>
            <person name="Yim A.K.Y."/>
            <person name="Chan T.F."/>
            <person name="Ji K.M."/>
            <person name="Liu X.Y."/>
            <person name="Zhou J.W."/>
            <person name="Li R.Q."/>
            <person name="Yang K.Y."/>
            <person name="Li J."/>
            <person name="Li M."/>
            <person name="Law P.T.W."/>
            <person name="Wu Y.L."/>
            <person name="Cai Z.L."/>
            <person name="Qin H."/>
            <person name="Bao Y."/>
            <person name="Leung R.K.K."/>
            <person name="Ng P.K.S."/>
            <person name="Zou J."/>
            <person name="Zhong X.J."/>
            <person name="Ran P.X."/>
            <person name="Zhong N.S."/>
            <person name="Liu Z.G."/>
            <person name="Tsui S.K.W."/>
        </authorList>
    </citation>
    <scope>NUCLEOTIDE SEQUENCE</scope>
    <source>
        <strain evidence="15">Derf</strain>
        <tissue evidence="15">Whole organism</tissue>
    </source>
</reference>
<evidence type="ECO:0000256" key="9">
    <source>
        <dbReference type="ARBA" id="ARBA00023010"/>
    </source>
</evidence>
<keyword evidence="4" id="KW-0813">Transport</keyword>
<comment type="subcellular location">
    <subcellularLocation>
        <location evidence="1">Mitochondrion outer membrane</location>
        <topology evidence="1">Single-pass membrane protein</topology>
    </subcellularLocation>
</comment>
<feature type="compositionally biased region" description="Polar residues" evidence="13">
    <location>
        <begin position="1"/>
        <end position="10"/>
    </location>
</feature>
<evidence type="ECO:0000256" key="7">
    <source>
        <dbReference type="ARBA" id="ARBA00022927"/>
    </source>
</evidence>
<feature type="region of interest" description="Disordered" evidence="13">
    <location>
        <begin position="1"/>
        <end position="23"/>
    </location>
</feature>
<dbReference type="EMBL" id="ASGP02000007">
    <property type="protein sequence ID" value="KAH9497378.1"/>
    <property type="molecule type" value="Genomic_DNA"/>
</dbReference>
<evidence type="ECO:0000256" key="10">
    <source>
        <dbReference type="ARBA" id="ARBA00023128"/>
    </source>
</evidence>
<dbReference type="GO" id="GO:0006886">
    <property type="term" value="P:intracellular protein transport"/>
    <property type="evidence" value="ECO:0007669"/>
    <property type="project" value="InterPro"/>
</dbReference>
<evidence type="ECO:0000256" key="1">
    <source>
        <dbReference type="ARBA" id="ARBA00004572"/>
    </source>
</evidence>
<evidence type="ECO:0000256" key="5">
    <source>
        <dbReference type="ARBA" id="ARBA00022692"/>
    </source>
</evidence>
<dbReference type="PANTHER" id="PTHR12504">
    <property type="entry name" value="MITOCHONDRIAL IMPORT RECEPTOR SUBUNIT TOM22"/>
    <property type="match status" value="1"/>
</dbReference>
<dbReference type="Proteomes" id="UP000790347">
    <property type="component" value="Unassembled WGS sequence"/>
</dbReference>
<dbReference type="InterPro" id="IPR005683">
    <property type="entry name" value="Tom22"/>
</dbReference>
<name>A0A922HRE4_DERFA</name>
<keyword evidence="11" id="KW-0472">Membrane</keyword>